<dbReference type="Proteomes" id="UP001596990">
    <property type="component" value="Unassembled WGS sequence"/>
</dbReference>
<keyword evidence="5" id="KW-1185">Reference proteome</keyword>
<evidence type="ECO:0000313" key="4">
    <source>
        <dbReference type="EMBL" id="MFD1020746.1"/>
    </source>
</evidence>
<dbReference type="EMBL" id="JBHTKL010000006">
    <property type="protein sequence ID" value="MFD1020746.1"/>
    <property type="molecule type" value="Genomic_DNA"/>
</dbReference>
<organism evidence="4 5">
    <name type="scientific">Thalassobacillus hwangdonensis</name>
    <dbReference type="NCBI Taxonomy" id="546108"/>
    <lineage>
        <taxon>Bacteria</taxon>
        <taxon>Bacillati</taxon>
        <taxon>Bacillota</taxon>
        <taxon>Bacilli</taxon>
        <taxon>Bacillales</taxon>
        <taxon>Bacillaceae</taxon>
        <taxon>Thalassobacillus</taxon>
    </lineage>
</organism>
<sequence length="149" mass="17097">MIREAGLEDAAELARLITLLGYPTSPEEMASRFAKIHMKPDYQTYVYEEDERLVGMIGMIHSFHYEKNDTYIRVVAAVVEADRRGKGIGKSLFMHAMRWGHRKGAKAIVLNSGNRKERQETHEIYRKWGFEGAATGFYKKITTQDLGLK</sequence>
<dbReference type="PANTHER" id="PTHR43877">
    <property type="entry name" value="AMINOALKYLPHOSPHONATE N-ACETYLTRANSFERASE-RELATED-RELATED"/>
    <property type="match status" value="1"/>
</dbReference>
<evidence type="ECO:0000256" key="1">
    <source>
        <dbReference type="ARBA" id="ARBA00022679"/>
    </source>
</evidence>
<dbReference type="Gene3D" id="3.40.630.30">
    <property type="match status" value="1"/>
</dbReference>
<dbReference type="InterPro" id="IPR016181">
    <property type="entry name" value="Acyl_CoA_acyltransferase"/>
</dbReference>
<evidence type="ECO:0000256" key="2">
    <source>
        <dbReference type="ARBA" id="ARBA00023315"/>
    </source>
</evidence>
<name>A0ABW3L3V0_9BACI</name>
<dbReference type="InterPro" id="IPR050832">
    <property type="entry name" value="Bact_Acetyltransf"/>
</dbReference>
<evidence type="ECO:0000313" key="5">
    <source>
        <dbReference type="Proteomes" id="UP001596990"/>
    </source>
</evidence>
<dbReference type="CDD" id="cd04301">
    <property type="entry name" value="NAT_SF"/>
    <property type="match status" value="1"/>
</dbReference>
<dbReference type="InterPro" id="IPR000182">
    <property type="entry name" value="GNAT_dom"/>
</dbReference>
<evidence type="ECO:0000259" key="3">
    <source>
        <dbReference type="PROSITE" id="PS51186"/>
    </source>
</evidence>
<gene>
    <name evidence="4" type="ORF">ACFQ2J_16280</name>
</gene>
<comment type="caution">
    <text evidence="4">The sequence shown here is derived from an EMBL/GenBank/DDBJ whole genome shotgun (WGS) entry which is preliminary data.</text>
</comment>
<dbReference type="GO" id="GO:0016746">
    <property type="term" value="F:acyltransferase activity"/>
    <property type="evidence" value="ECO:0007669"/>
    <property type="project" value="UniProtKB-KW"/>
</dbReference>
<protein>
    <submittedName>
        <fullName evidence="4">GNAT family N-acetyltransferase</fullName>
        <ecNumber evidence="4">2.3.-.-</ecNumber>
    </submittedName>
</protein>
<accession>A0ABW3L3V0</accession>
<dbReference type="SUPFAM" id="SSF55729">
    <property type="entry name" value="Acyl-CoA N-acyltransferases (Nat)"/>
    <property type="match status" value="1"/>
</dbReference>
<dbReference type="Pfam" id="PF00583">
    <property type="entry name" value="Acetyltransf_1"/>
    <property type="match status" value="1"/>
</dbReference>
<dbReference type="PROSITE" id="PS51186">
    <property type="entry name" value="GNAT"/>
    <property type="match status" value="1"/>
</dbReference>
<feature type="domain" description="N-acetyltransferase" evidence="3">
    <location>
        <begin position="1"/>
        <end position="149"/>
    </location>
</feature>
<reference evidence="5" key="1">
    <citation type="journal article" date="2019" name="Int. J. Syst. Evol. Microbiol.">
        <title>The Global Catalogue of Microorganisms (GCM) 10K type strain sequencing project: providing services to taxonomists for standard genome sequencing and annotation.</title>
        <authorList>
            <consortium name="The Broad Institute Genomics Platform"/>
            <consortium name="The Broad Institute Genome Sequencing Center for Infectious Disease"/>
            <person name="Wu L."/>
            <person name="Ma J."/>
        </authorList>
    </citation>
    <scope>NUCLEOTIDE SEQUENCE [LARGE SCALE GENOMIC DNA]</scope>
    <source>
        <strain evidence="5">CCUG 56607</strain>
    </source>
</reference>
<keyword evidence="2 4" id="KW-0012">Acyltransferase</keyword>
<dbReference type="RefSeq" id="WP_386062978.1">
    <property type="nucleotide sequence ID" value="NZ_JBHTKL010000006.1"/>
</dbReference>
<proteinExistence type="predicted"/>
<keyword evidence="1 4" id="KW-0808">Transferase</keyword>
<dbReference type="EC" id="2.3.-.-" evidence="4"/>